<feature type="coiled-coil region" evidence="3">
    <location>
        <begin position="322"/>
        <end position="361"/>
    </location>
</feature>
<evidence type="ECO:0000256" key="2">
    <source>
        <dbReference type="ARBA" id="ARBA00034247"/>
    </source>
</evidence>
<comment type="catalytic activity">
    <reaction evidence="2">
        <text>2 GTP = 3',3'-c-di-GMP + 2 diphosphate</text>
        <dbReference type="Rhea" id="RHEA:24898"/>
        <dbReference type="ChEBI" id="CHEBI:33019"/>
        <dbReference type="ChEBI" id="CHEBI:37565"/>
        <dbReference type="ChEBI" id="CHEBI:58805"/>
        <dbReference type="EC" id="2.7.7.65"/>
    </reaction>
</comment>
<dbReference type="NCBIfam" id="TIGR00254">
    <property type="entry name" value="GGDEF"/>
    <property type="match status" value="1"/>
</dbReference>
<keyword evidence="6" id="KW-1185">Reference proteome</keyword>
<keyword evidence="3" id="KW-0175">Coiled coil</keyword>
<dbReference type="PROSITE" id="PS50887">
    <property type="entry name" value="GGDEF"/>
    <property type="match status" value="1"/>
</dbReference>
<comment type="caution">
    <text evidence="5">The sequence shown here is derived from an EMBL/GenBank/DDBJ whole genome shotgun (WGS) entry which is preliminary data.</text>
</comment>
<feature type="domain" description="GGDEF" evidence="4">
    <location>
        <begin position="388"/>
        <end position="520"/>
    </location>
</feature>
<proteinExistence type="predicted"/>
<organism evidence="5 6">
    <name type="scientific">Vibrio ulleungensis</name>
    <dbReference type="NCBI Taxonomy" id="2807619"/>
    <lineage>
        <taxon>Bacteria</taxon>
        <taxon>Pseudomonadati</taxon>
        <taxon>Pseudomonadota</taxon>
        <taxon>Gammaproteobacteria</taxon>
        <taxon>Vibrionales</taxon>
        <taxon>Vibrionaceae</taxon>
        <taxon>Vibrio</taxon>
    </lineage>
</organism>
<dbReference type="Proteomes" id="UP000809621">
    <property type="component" value="Unassembled WGS sequence"/>
</dbReference>
<accession>A0ABS2HE65</accession>
<gene>
    <name evidence="5" type="ORF">JQC93_00720</name>
</gene>
<protein>
    <recommendedName>
        <fullName evidence="1">diguanylate cyclase</fullName>
        <ecNumber evidence="1">2.7.7.65</ecNumber>
    </recommendedName>
</protein>
<dbReference type="Pfam" id="PF00990">
    <property type="entry name" value="GGDEF"/>
    <property type="match status" value="1"/>
</dbReference>
<dbReference type="InterPro" id="IPR029787">
    <property type="entry name" value="Nucleotide_cyclase"/>
</dbReference>
<dbReference type="PANTHER" id="PTHR45138:SF9">
    <property type="entry name" value="DIGUANYLATE CYCLASE DGCM-RELATED"/>
    <property type="match status" value="1"/>
</dbReference>
<reference evidence="5 6" key="1">
    <citation type="submission" date="2021-02" db="EMBL/GenBank/DDBJ databases">
        <authorList>
            <person name="Park J.-S."/>
        </authorList>
    </citation>
    <scope>NUCLEOTIDE SEQUENCE [LARGE SCALE GENOMIC DNA]</scope>
    <source>
        <strain evidence="5 6">188UL20-2</strain>
    </source>
</reference>
<dbReference type="InterPro" id="IPR011990">
    <property type="entry name" value="TPR-like_helical_dom_sf"/>
</dbReference>
<dbReference type="InterPro" id="IPR050469">
    <property type="entry name" value="Diguanylate_Cyclase"/>
</dbReference>
<evidence type="ECO:0000256" key="3">
    <source>
        <dbReference type="SAM" id="Coils"/>
    </source>
</evidence>
<evidence type="ECO:0000313" key="6">
    <source>
        <dbReference type="Proteomes" id="UP000809621"/>
    </source>
</evidence>
<name>A0ABS2HE65_9VIBR</name>
<dbReference type="EC" id="2.7.7.65" evidence="1"/>
<dbReference type="SMART" id="SM00267">
    <property type="entry name" value="GGDEF"/>
    <property type="match status" value="1"/>
</dbReference>
<evidence type="ECO:0000259" key="4">
    <source>
        <dbReference type="PROSITE" id="PS50887"/>
    </source>
</evidence>
<evidence type="ECO:0000256" key="1">
    <source>
        <dbReference type="ARBA" id="ARBA00012528"/>
    </source>
</evidence>
<dbReference type="SUPFAM" id="SSF55073">
    <property type="entry name" value="Nucleotide cyclase"/>
    <property type="match status" value="1"/>
</dbReference>
<dbReference type="PANTHER" id="PTHR45138">
    <property type="entry name" value="REGULATORY COMPONENTS OF SENSORY TRANSDUCTION SYSTEM"/>
    <property type="match status" value="1"/>
</dbReference>
<sequence>MDQAGFSPKQTDNTQALTFWDHVELHIADKGPEKALCHLFKAEIYLSNGELTRSVDELTLSLTMLDLPANLSLYFEIHHQLYKVLHTNNQFEECLRICEATQVLALEHGNIDEYVYAVLGIAVLSTDAQQYEQSLRYFKHIDLLDAAIASRELRLRYKLHKITCLLELEQFSDASSLLKECKELSILVNDRSLKAYLYFFKSRLYRLQKRTQLAQHRLGQAIELSKGNRDFWLRSMIQLEIAQLFFDCGQTEKAELFLANIAKRSHRLKSLPISRTVNHQLSQVYAAQGQFEPALARHKIAFSKDLQLIKAIPISELGTGQIDRLTQNESKLRLIVSEQENRELKAETKTQKSHVARLQQDVYTDPLTQLNNRRWLDIKLKDLLLNTTPFALLIIDIDHFKSINDELSHLVGDKAITQVASELKQQFKFKGSSTVRFGGEEFLVLLEHTEFKKAQMYANNFRQRIAEYDWEKVLGERALTVSIGVTLHREGENTQRTFYRADKALYEAKANGRNQVCYDL</sequence>
<evidence type="ECO:0000313" key="5">
    <source>
        <dbReference type="EMBL" id="MBM7034911.1"/>
    </source>
</evidence>
<dbReference type="EMBL" id="JAFEUM010000001">
    <property type="protein sequence ID" value="MBM7034911.1"/>
    <property type="molecule type" value="Genomic_DNA"/>
</dbReference>
<dbReference type="SUPFAM" id="SSF48452">
    <property type="entry name" value="TPR-like"/>
    <property type="match status" value="2"/>
</dbReference>
<dbReference type="InterPro" id="IPR000160">
    <property type="entry name" value="GGDEF_dom"/>
</dbReference>
<dbReference type="CDD" id="cd01949">
    <property type="entry name" value="GGDEF"/>
    <property type="match status" value="1"/>
</dbReference>
<dbReference type="InterPro" id="IPR043128">
    <property type="entry name" value="Rev_trsase/Diguanyl_cyclase"/>
</dbReference>
<dbReference type="Gene3D" id="3.30.70.270">
    <property type="match status" value="1"/>
</dbReference>
<dbReference type="Gene3D" id="1.25.40.10">
    <property type="entry name" value="Tetratricopeptide repeat domain"/>
    <property type="match status" value="1"/>
</dbReference>